<dbReference type="InterPro" id="IPR007813">
    <property type="entry name" value="PilN"/>
</dbReference>
<dbReference type="RefSeq" id="WP_087632550.1">
    <property type="nucleotide sequence ID" value="NZ_FCNZ02000021.1"/>
</dbReference>
<dbReference type="EMBL" id="FCNZ02000021">
    <property type="protein sequence ID" value="SAL72884.1"/>
    <property type="molecule type" value="Genomic_DNA"/>
</dbReference>
<feature type="transmembrane region" description="Helical" evidence="1">
    <location>
        <begin position="28"/>
        <end position="48"/>
    </location>
</feature>
<comment type="caution">
    <text evidence="2">The sequence shown here is derived from an EMBL/GenBank/DDBJ whole genome shotgun (WGS) entry which is preliminary data.</text>
</comment>
<evidence type="ECO:0000313" key="3">
    <source>
        <dbReference type="Proteomes" id="UP000054717"/>
    </source>
</evidence>
<gene>
    <name evidence="2" type="ORF">AWB66_04742</name>
</gene>
<dbReference type="Proteomes" id="UP000054717">
    <property type="component" value="Unassembled WGS sequence"/>
</dbReference>
<keyword evidence="3" id="KW-1185">Reference proteome</keyword>
<keyword evidence="1" id="KW-1133">Transmembrane helix</keyword>
<evidence type="ECO:0000256" key="1">
    <source>
        <dbReference type="SAM" id="Phobius"/>
    </source>
</evidence>
<dbReference type="AlphaFoldDB" id="A0A158JVA9"/>
<keyword evidence="1" id="KW-0472">Membrane</keyword>
<sequence>MTGLVLVDGFNVLPYRTKKRREARNRRLTALAAAALAGCAAVGVAAGWDALDRARLDERRLALEASLRASGAKVAEHGRLTEAEAQRRRARDTAVPLAAPAARFLALLDALAEAQQGGVALQRVSQQTNAVELAAFASDSQAAARWLKLLEAVRGVEAVEVVEMKRPVPAPLRGKAAPTPGIASGYEFTALVRWTVETPLAQQKKALMASAKRSSK</sequence>
<reference evidence="2" key="1">
    <citation type="submission" date="2016-01" db="EMBL/GenBank/DDBJ databases">
        <authorList>
            <person name="Peeters Charlotte."/>
        </authorList>
    </citation>
    <scope>NUCLEOTIDE SEQUENCE</scope>
    <source>
        <strain evidence="2">LMG 22936</strain>
    </source>
</reference>
<protein>
    <submittedName>
        <fullName evidence="2">Fimbrial assembly family protein</fullName>
    </submittedName>
</protein>
<organism evidence="2 3">
    <name type="scientific">Caballeronia telluris</name>
    <dbReference type="NCBI Taxonomy" id="326475"/>
    <lineage>
        <taxon>Bacteria</taxon>
        <taxon>Pseudomonadati</taxon>
        <taxon>Pseudomonadota</taxon>
        <taxon>Betaproteobacteria</taxon>
        <taxon>Burkholderiales</taxon>
        <taxon>Burkholderiaceae</taxon>
        <taxon>Caballeronia</taxon>
    </lineage>
</organism>
<keyword evidence="1" id="KW-0812">Transmembrane</keyword>
<proteinExistence type="predicted"/>
<accession>A0A158JVA9</accession>
<dbReference type="Pfam" id="PF05137">
    <property type="entry name" value="PilN"/>
    <property type="match status" value="1"/>
</dbReference>
<name>A0A158JVA9_9BURK</name>
<dbReference type="STRING" id="326475.AWB66_04742"/>
<evidence type="ECO:0000313" key="2">
    <source>
        <dbReference type="EMBL" id="SAL72884.1"/>
    </source>
</evidence>